<dbReference type="EMBL" id="AWSO01000299">
    <property type="protein sequence ID" value="ESK92183.1"/>
    <property type="molecule type" value="Genomic_DNA"/>
</dbReference>
<evidence type="ECO:0000313" key="2">
    <source>
        <dbReference type="Proteomes" id="UP000017559"/>
    </source>
</evidence>
<sequence length="124" mass="14050">MTAFLLAYAHSPAAGIYVVYQTINIVCLSRFCWIDRTILHCLWGCTMPTSVAIAEFRTHSFTLELTEVSLILTLSAVHFLIYPFFLNTIAPGNAVCRNEDTSCNCTEKYVQSRQLEYLNEKTEA</sequence>
<dbReference type="HOGENOM" id="CLU_2004481_0_0_1"/>
<proteinExistence type="predicted"/>
<gene>
    <name evidence="1" type="ORF">Moror_4715</name>
</gene>
<dbReference type="KEGG" id="mrr:Moror_4715"/>
<evidence type="ECO:0000313" key="1">
    <source>
        <dbReference type="EMBL" id="ESK92183.1"/>
    </source>
</evidence>
<name>V2WZB7_MONRO</name>
<dbReference type="Proteomes" id="UP000017559">
    <property type="component" value="Unassembled WGS sequence"/>
</dbReference>
<organism evidence="1 2">
    <name type="scientific">Moniliophthora roreri (strain MCA 2997)</name>
    <name type="common">Cocoa frosty pod rot fungus</name>
    <name type="synonym">Crinipellis roreri</name>
    <dbReference type="NCBI Taxonomy" id="1381753"/>
    <lineage>
        <taxon>Eukaryota</taxon>
        <taxon>Fungi</taxon>
        <taxon>Dikarya</taxon>
        <taxon>Basidiomycota</taxon>
        <taxon>Agaricomycotina</taxon>
        <taxon>Agaricomycetes</taxon>
        <taxon>Agaricomycetidae</taxon>
        <taxon>Agaricales</taxon>
        <taxon>Marasmiineae</taxon>
        <taxon>Marasmiaceae</taxon>
        <taxon>Moniliophthora</taxon>
    </lineage>
</organism>
<comment type="caution">
    <text evidence="1">The sequence shown here is derived from an EMBL/GenBank/DDBJ whole genome shotgun (WGS) entry which is preliminary data.</text>
</comment>
<reference evidence="1 2" key="1">
    <citation type="journal article" date="2014" name="BMC Genomics">
        <title>Genome and secretome analysis of the hemibiotrophic fungal pathogen, Moniliophthora roreri, which causes frosty pod rot disease of cacao: mechanisms of the biotrophic and necrotrophic phases.</title>
        <authorList>
            <person name="Meinhardt L.W."/>
            <person name="Costa G.G.L."/>
            <person name="Thomazella D.P.T."/>
            <person name="Teixeira P.J.P.L."/>
            <person name="Carazzolle M.F."/>
            <person name="Schuster S.C."/>
            <person name="Carlson J.E."/>
            <person name="Guiltinan M.J."/>
            <person name="Mieczkowski P."/>
            <person name="Farmer A."/>
            <person name="Ramaraj T."/>
            <person name="Crozier J."/>
            <person name="Davis R.E."/>
            <person name="Shao J."/>
            <person name="Melnick R.L."/>
            <person name="Pereira G.A.G."/>
            <person name="Bailey B.A."/>
        </authorList>
    </citation>
    <scope>NUCLEOTIDE SEQUENCE [LARGE SCALE GENOMIC DNA]</scope>
    <source>
        <strain evidence="1 2">MCA 2997</strain>
    </source>
</reference>
<dbReference type="AlphaFoldDB" id="V2WZB7"/>
<accession>V2WZB7</accession>
<keyword evidence="2" id="KW-1185">Reference proteome</keyword>
<protein>
    <submittedName>
        <fullName evidence="1">Uncharacterized protein</fullName>
    </submittedName>
</protein>